<evidence type="ECO:0000313" key="2">
    <source>
        <dbReference type="Proteomes" id="UP001476798"/>
    </source>
</evidence>
<comment type="caution">
    <text evidence="1">The sequence shown here is derived from an EMBL/GenBank/DDBJ whole genome shotgun (WGS) entry which is preliminary data.</text>
</comment>
<sequence>MHANLLVYTLYAPLINREDEMMPLCARRGKANSALKNELVKAVGKSLMEGVGLNQVLTPSLSKLFPGDKNLGRHAILRANITPLVPSFYLRKKPVTFIPN</sequence>
<accession>A0ABV0MFL5</accession>
<protein>
    <submittedName>
        <fullName evidence="1">Uncharacterized protein</fullName>
    </submittedName>
</protein>
<organism evidence="1 2">
    <name type="scientific">Goodea atripinnis</name>
    <dbReference type="NCBI Taxonomy" id="208336"/>
    <lineage>
        <taxon>Eukaryota</taxon>
        <taxon>Metazoa</taxon>
        <taxon>Chordata</taxon>
        <taxon>Craniata</taxon>
        <taxon>Vertebrata</taxon>
        <taxon>Euteleostomi</taxon>
        <taxon>Actinopterygii</taxon>
        <taxon>Neopterygii</taxon>
        <taxon>Teleostei</taxon>
        <taxon>Neoteleostei</taxon>
        <taxon>Acanthomorphata</taxon>
        <taxon>Ovalentaria</taxon>
        <taxon>Atherinomorphae</taxon>
        <taxon>Cyprinodontiformes</taxon>
        <taxon>Goodeidae</taxon>
        <taxon>Goodea</taxon>
    </lineage>
</organism>
<gene>
    <name evidence="1" type="ORF">GOODEAATRI_006668</name>
</gene>
<name>A0ABV0MFL5_9TELE</name>
<proteinExistence type="predicted"/>
<dbReference type="Proteomes" id="UP001476798">
    <property type="component" value="Unassembled WGS sequence"/>
</dbReference>
<evidence type="ECO:0000313" key="1">
    <source>
        <dbReference type="EMBL" id="MEQ2157906.1"/>
    </source>
</evidence>
<reference evidence="1 2" key="1">
    <citation type="submission" date="2021-06" db="EMBL/GenBank/DDBJ databases">
        <authorList>
            <person name="Palmer J.M."/>
        </authorList>
    </citation>
    <scope>NUCLEOTIDE SEQUENCE [LARGE SCALE GENOMIC DNA]</scope>
    <source>
        <strain evidence="1 2">GA_2019</strain>
        <tissue evidence="1">Muscle</tissue>
    </source>
</reference>
<keyword evidence="2" id="KW-1185">Reference proteome</keyword>
<dbReference type="EMBL" id="JAHRIO010000322">
    <property type="protein sequence ID" value="MEQ2157906.1"/>
    <property type="molecule type" value="Genomic_DNA"/>
</dbReference>